<dbReference type="InterPro" id="IPR004358">
    <property type="entry name" value="Sig_transdc_His_kin-like_C"/>
</dbReference>
<dbReference type="InterPro" id="IPR035965">
    <property type="entry name" value="PAS-like_dom_sf"/>
</dbReference>
<proteinExistence type="predicted"/>
<evidence type="ECO:0000256" key="5">
    <source>
        <dbReference type="ARBA" id="ARBA00022777"/>
    </source>
</evidence>
<dbReference type="Gene3D" id="3.30.450.20">
    <property type="entry name" value="PAS domain"/>
    <property type="match status" value="1"/>
</dbReference>
<dbReference type="GO" id="GO:0005886">
    <property type="term" value="C:plasma membrane"/>
    <property type="evidence" value="ECO:0007669"/>
    <property type="project" value="TreeGrafter"/>
</dbReference>
<feature type="coiled-coil region" evidence="6">
    <location>
        <begin position="221"/>
        <end position="258"/>
    </location>
</feature>
<dbReference type="SUPFAM" id="SSF55874">
    <property type="entry name" value="ATPase domain of HSP90 chaperone/DNA topoisomerase II/histidine kinase"/>
    <property type="match status" value="1"/>
</dbReference>
<evidence type="ECO:0000256" key="1">
    <source>
        <dbReference type="ARBA" id="ARBA00000085"/>
    </source>
</evidence>
<dbReference type="EMBL" id="CP054616">
    <property type="protein sequence ID" value="QKS49595.1"/>
    <property type="molecule type" value="Genomic_DNA"/>
</dbReference>
<evidence type="ECO:0000313" key="11">
    <source>
        <dbReference type="Proteomes" id="UP000509702"/>
    </source>
</evidence>
<keyword evidence="10" id="KW-0614">Plasmid</keyword>
<protein>
    <recommendedName>
        <fullName evidence="2">histidine kinase</fullName>
        <ecNumber evidence="2">2.7.13.3</ecNumber>
    </recommendedName>
</protein>
<dbReference type="OrthoDB" id="7267626at2"/>
<dbReference type="NCBIfam" id="TIGR00229">
    <property type="entry name" value="sensory_box"/>
    <property type="match status" value="1"/>
</dbReference>
<evidence type="ECO:0000259" key="8">
    <source>
        <dbReference type="PROSITE" id="PS50109"/>
    </source>
</evidence>
<dbReference type="GO" id="GO:0000155">
    <property type="term" value="F:phosphorelay sensor kinase activity"/>
    <property type="evidence" value="ECO:0007669"/>
    <property type="project" value="InterPro"/>
</dbReference>
<dbReference type="CDD" id="cd00130">
    <property type="entry name" value="PAS"/>
    <property type="match status" value="1"/>
</dbReference>
<dbReference type="Pfam" id="PF00512">
    <property type="entry name" value="HisKA"/>
    <property type="match status" value="1"/>
</dbReference>
<evidence type="ECO:0000259" key="9">
    <source>
        <dbReference type="PROSITE" id="PS50112"/>
    </source>
</evidence>
<evidence type="ECO:0000256" key="4">
    <source>
        <dbReference type="ARBA" id="ARBA00022679"/>
    </source>
</evidence>
<keyword evidence="5" id="KW-0418">Kinase</keyword>
<dbReference type="Pfam" id="PF02518">
    <property type="entry name" value="HATPase_c"/>
    <property type="match status" value="1"/>
</dbReference>
<feature type="domain" description="Histidine kinase" evidence="8">
    <location>
        <begin position="268"/>
        <end position="485"/>
    </location>
</feature>
<dbReference type="CDD" id="cd00082">
    <property type="entry name" value="HisKA"/>
    <property type="match status" value="1"/>
</dbReference>
<dbReference type="InterPro" id="IPR000014">
    <property type="entry name" value="PAS"/>
</dbReference>
<evidence type="ECO:0000256" key="7">
    <source>
        <dbReference type="SAM" id="MobiDB-lite"/>
    </source>
</evidence>
<comment type="catalytic activity">
    <reaction evidence="1">
        <text>ATP + protein L-histidine = ADP + protein N-phospho-L-histidine.</text>
        <dbReference type="EC" id="2.7.13.3"/>
    </reaction>
</comment>
<evidence type="ECO:0000256" key="3">
    <source>
        <dbReference type="ARBA" id="ARBA00022553"/>
    </source>
</evidence>
<dbReference type="PROSITE" id="PS50112">
    <property type="entry name" value="PAS"/>
    <property type="match status" value="1"/>
</dbReference>
<dbReference type="RefSeq" id="WP_149199090.1">
    <property type="nucleotide sequence ID" value="NZ_CP054616.1"/>
</dbReference>
<dbReference type="PRINTS" id="PR00344">
    <property type="entry name" value="BCTRLSENSOR"/>
</dbReference>
<dbReference type="InterPro" id="IPR003661">
    <property type="entry name" value="HisK_dim/P_dom"/>
</dbReference>
<dbReference type="KEGG" id="aoz:HUE56_03700"/>
<reference evidence="10 11" key="1">
    <citation type="submission" date="2020-06" db="EMBL/GenBank/DDBJ databases">
        <title>Complete genome of Azosprillum oryzae KACC14407.</title>
        <authorList>
            <person name="Kim M."/>
            <person name="Park Y.-J."/>
            <person name="Shin J.-H."/>
        </authorList>
    </citation>
    <scope>NUCLEOTIDE SEQUENCE [LARGE SCALE GENOMIC DNA]</scope>
    <source>
        <strain evidence="10 11">KACC 14407</strain>
        <plasmid evidence="10 11">unnamed2</plasmid>
    </source>
</reference>
<evidence type="ECO:0000256" key="2">
    <source>
        <dbReference type="ARBA" id="ARBA00012438"/>
    </source>
</evidence>
<keyword evidence="3" id="KW-0597">Phosphoprotein</keyword>
<dbReference type="InterPro" id="IPR036890">
    <property type="entry name" value="HATPase_C_sf"/>
</dbReference>
<accession>A0A6N1AD48</accession>
<feature type="compositionally biased region" description="Basic residues" evidence="7">
    <location>
        <begin position="490"/>
        <end position="503"/>
    </location>
</feature>
<sequence>MSNAQGLRDSKAWPLVIQPIWDRLDQAVIITDRALAAPGPVIRYVNGAFTRITGYRADEVIGRSPRMLHCGRTDKPVSAAIMRDLLDGRFARGTLVNRRKDGSEYLCSMVIAPLIGPSGETEHFICVADELKEDRSSSAFQRLYDELERAQTLIEDLERRQTETDSVIARQRCELNALTVRHDATLLQLDQVQERLALRESALDRFSKASNESSTELRASREELRIMGEELRISLKQVEEANAHLAKSNEELQRLRAADAAKLRLLASASHDLRQPVMSMGLFLDVLRHRLGDAERPILGGLLAAHLSIRTLLDGMLDTARLDAGALEPAIEPVPMPVMFESIAGEFAIQAEMRGIRFRVVPCHAEVLSDAQLLERILRNLLANALKYTASGTILLGCRRCRDALGRRCLRIEVWDTGPGIEEANQAAIFEEFRQLDTTSRDRRRGVGLGLAIVSRLARQLDHRIGLRSCPGRGSVFSVTVPLVQQSGGRRSRRRGVRGRRRSTAGNGIQ</sequence>
<dbReference type="FunFam" id="3.30.565.10:FF:000049">
    <property type="entry name" value="Two-component sensor histidine kinase"/>
    <property type="match status" value="1"/>
</dbReference>
<dbReference type="Proteomes" id="UP000509702">
    <property type="component" value="Plasmid unnamed2"/>
</dbReference>
<dbReference type="PANTHER" id="PTHR43047">
    <property type="entry name" value="TWO-COMPONENT HISTIDINE PROTEIN KINASE"/>
    <property type="match status" value="1"/>
</dbReference>
<dbReference type="SUPFAM" id="SSF47384">
    <property type="entry name" value="Homodimeric domain of signal transducing histidine kinase"/>
    <property type="match status" value="1"/>
</dbReference>
<dbReference type="Gene3D" id="1.10.287.130">
    <property type="match status" value="1"/>
</dbReference>
<organism evidence="10 11">
    <name type="scientific">Azospirillum oryzae</name>
    <dbReference type="NCBI Taxonomy" id="286727"/>
    <lineage>
        <taxon>Bacteria</taxon>
        <taxon>Pseudomonadati</taxon>
        <taxon>Pseudomonadota</taxon>
        <taxon>Alphaproteobacteria</taxon>
        <taxon>Rhodospirillales</taxon>
        <taxon>Azospirillaceae</taxon>
        <taxon>Azospirillum</taxon>
    </lineage>
</organism>
<dbReference type="InterPro" id="IPR003594">
    <property type="entry name" value="HATPase_dom"/>
</dbReference>
<dbReference type="Pfam" id="PF13426">
    <property type="entry name" value="PAS_9"/>
    <property type="match status" value="1"/>
</dbReference>
<gene>
    <name evidence="10" type="ORF">HUE56_03700</name>
</gene>
<evidence type="ECO:0000256" key="6">
    <source>
        <dbReference type="SAM" id="Coils"/>
    </source>
</evidence>
<feature type="domain" description="PAS" evidence="9">
    <location>
        <begin position="42"/>
        <end position="64"/>
    </location>
</feature>
<dbReference type="SMART" id="SM00387">
    <property type="entry name" value="HATPase_c"/>
    <property type="match status" value="1"/>
</dbReference>
<dbReference type="PANTHER" id="PTHR43047:SF9">
    <property type="entry name" value="HISTIDINE KINASE"/>
    <property type="match status" value="1"/>
</dbReference>
<dbReference type="GO" id="GO:0009927">
    <property type="term" value="F:histidine phosphotransfer kinase activity"/>
    <property type="evidence" value="ECO:0007669"/>
    <property type="project" value="TreeGrafter"/>
</dbReference>
<dbReference type="InterPro" id="IPR005467">
    <property type="entry name" value="His_kinase_dom"/>
</dbReference>
<dbReference type="SMART" id="SM00388">
    <property type="entry name" value="HisKA"/>
    <property type="match status" value="1"/>
</dbReference>
<keyword evidence="11" id="KW-1185">Reference proteome</keyword>
<keyword evidence="6" id="KW-0175">Coiled coil</keyword>
<evidence type="ECO:0000313" key="10">
    <source>
        <dbReference type="EMBL" id="QKS49595.1"/>
    </source>
</evidence>
<name>A0A6N1AD48_9PROT</name>
<dbReference type="EC" id="2.7.13.3" evidence="2"/>
<geneLocation type="plasmid" evidence="10 11">
    <name>unnamed2</name>
</geneLocation>
<dbReference type="InterPro" id="IPR036097">
    <property type="entry name" value="HisK_dim/P_sf"/>
</dbReference>
<keyword evidence="4" id="KW-0808">Transferase</keyword>
<dbReference type="Gene3D" id="3.30.565.10">
    <property type="entry name" value="Histidine kinase-like ATPase, C-terminal domain"/>
    <property type="match status" value="1"/>
</dbReference>
<dbReference type="PROSITE" id="PS50109">
    <property type="entry name" value="HIS_KIN"/>
    <property type="match status" value="1"/>
</dbReference>
<feature type="region of interest" description="Disordered" evidence="7">
    <location>
        <begin position="487"/>
        <end position="510"/>
    </location>
</feature>
<dbReference type="SUPFAM" id="SSF55785">
    <property type="entry name" value="PYP-like sensor domain (PAS domain)"/>
    <property type="match status" value="1"/>
</dbReference>
<dbReference type="AlphaFoldDB" id="A0A6N1AD48"/>